<dbReference type="Proteomes" id="UP000887563">
    <property type="component" value="Unplaced"/>
</dbReference>
<proteinExistence type="predicted"/>
<organism evidence="1 2">
    <name type="scientific">Meloidogyne incognita</name>
    <name type="common">Southern root-knot nematode worm</name>
    <name type="synonym">Oxyuris incognita</name>
    <dbReference type="NCBI Taxonomy" id="6306"/>
    <lineage>
        <taxon>Eukaryota</taxon>
        <taxon>Metazoa</taxon>
        <taxon>Ecdysozoa</taxon>
        <taxon>Nematoda</taxon>
        <taxon>Chromadorea</taxon>
        <taxon>Rhabditida</taxon>
        <taxon>Tylenchina</taxon>
        <taxon>Tylenchomorpha</taxon>
        <taxon>Tylenchoidea</taxon>
        <taxon>Meloidogynidae</taxon>
        <taxon>Meloidogyninae</taxon>
        <taxon>Meloidogyne</taxon>
        <taxon>Meloidogyne incognita group</taxon>
    </lineage>
</organism>
<name>A0A914LUK6_MELIC</name>
<protein>
    <submittedName>
        <fullName evidence="2">Candidate secreted effector</fullName>
    </submittedName>
</protein>
<accession>A0A914LUK6</accession>
<keyword evidence="1" id="KW-1185">Reference proteome</keyword>
<evidence type="ECO:0000313" key="2">
    <source>
        <dbReference type="WBParaSite" id="Minc3s00698g16240"/>
    </source>
</evidence>
<evidence type="ECO:0000313" key="1">
    <source>
        <dbReference type="Proteomes" id="UP000887563"/>
    </source>
</evidence>
<dbReference type="WBParaSite" id="Minc3s00698g16240">
    <property type="protein sequence ID" value="Minc3s00698g16240"/>
    <property type="gene ID" value="Minc3s00698g16240"/>
</dbReference>
<reference evidence="2" key="1">
    <citation type="submission" date="2022-11" db="UniProtKB">
        <authorList>
            <consortium name="WormBaseParasite"/>
        </authorList>
    </citation>
    <scope>IDENTIFICATION</scope>
</reference>
<sequence length="61" mass="7343">MILHGRLHTPEILNSVRHWKRFIVTHMYCYQRHRLLFRILTKISFASCHGSKNGLNRVKAR</sequence>
<dbReference type="AlphaFoldDB" id="A0A914LUK6"/>